<reference evidence="7" key="1">
    <citation type="submission" date="2023-07" db="EMBL/GenBank/DDBJ databases">
        <title>Genome content predicts the carbon catabolic preferences of heterotrophic bacteria.</title>
        <authorList>
            <person name="Gralka M."/>
        </authorList>
    </citation>
    <scope>NUCLEOTIDE SEQUENCE</scope>
    <source>
        <strain evidence="7">I3M17_2</strain>
    </source>
</reference>
<keyword evidence="5" id="KW-0949">S-adenosyl-L-methionine</keyword>
<evidence type="ECO:0000256" key="5">
    <source>
        <dbReference type="ARBA" id="ARBA00022691"/>
    </source>
</evidence>
<accession>A0AAW7WZR3</accession>
<dbReference type="PANTHER" id="PTHR24422">
    <property type="entry name" value="CHEMOTAXIS PROTEIN METHYLTRANSFERASE"/>
    <property type="match status" value="1"/>
</dbReference>
<evidence type="ECO:0000256" key="2">
    <source>
        <dbReference type="ARBA" id="ARBA00012534"/>
    </source>
</evidence>
<dbReference type="PANTHER" id="PTHR24422:SF21">
    <property type="entry name" value="CHEMOTAXIS PROTEIN METHYLTRANSFERASE 1"/>
    <property type="match status" value="1"/>
</dbReference>
<dbReference type="GO" id="GO:0032259">
    <property type="term" value="P:methylation"/>
    <property type="evidence" value="ECO:0007669"/>
    <property type="project" value="UniProtKB-KW"/>
</dbReference>
<evidence type="ECO:0000256" key="4">
    <source>
        <dbReference type="ARBA" id="ARBA00022679"/>
    </source>
</evidence>
<dbReference type="SUPFAM" id="SSF47757">
    <property type="entry name" value="Chemotaxis receptor methyltransferase CheR, N-terminal domain"/>
    <property type="match status" value="1"/>
</dbReference>
<dbReference type="InterPro" id="IPR029063">
    <property type="entry name" value="SAM-dependent_MTases_sf"/>
</dbReference>
<dbReference type="RefSeq" id="WP_289851891.1">
    <property type="nucleotide sequence ID" value="NZ_JAHKPP010000027.1"/>
</dbReference>
<evidence type="ECO:0000313" key="8">
    <source>
        <dbReference type="Proteomes" id="UP001169760"/>
    </source>
</evidence>
<sequence>MVTSVSGMESGAALDAGAFEAFRIFLQEAAGIDLGSNKQYLVATRIRRILIDYKLGSLIELVQTIKQPSQRELRQKVIDAMTTNETFWFRDIYPYDYLQSTLLPEWFKNKPNGRMRIWSSACSSGQEPYSISIILEEFSKRNFGKRINAEIVATDLSTEIMAQAKSAEYDRLSVSRGLSSERLRENFEEIEKEKWRVKPGIKSRITFRSQNLKDSYVMLGRFDIVFCRNVLIYFSGELKQDIIKRIHATMNPGGYLFLGSSESLGEAAKLFDMVHCSPGVVYRAK</sequence>
<name>A0AAW7WZR3_9GAMM</name>
<dbReference type="GO" id="GO:0008983">
    <property type="term" value="F:protein-glutamate O-methyltransferase activity"/>
    <property type="evidence" value="ECO:0007669"/>
    <property type="project" value="UniProtKB-EC"/>
</dbReference>
<dbReference type="InterPro" id="IPR000780">
    <property type="entry name" value="CheR_MeTrfase"/>
</dbReference>
<dbReference type="Pfam" id="PF01739">
    <property type="entry name" value="CheR"/>
    <property type="match status" value="1"/>
</dbReference>
<dbReference type="InterPro" id="IPR036804">
    <property type="entry name" value="CheR_N_sf"/>
</dbReference>
<organism evidence="7 8">
    <name type="scientific">Saccharophagus degradans</name>
    <dbReference type="NCBI Taxonomy" id="86304"/>
    <lineage>
        <taxon>Bacteria</taxon>
        <taxon>Pseudomonadati</taxon>
        <taxon>Pseudomonadota</taxon>
        <taxon>Gammaproteobacteria</taxon>
        <taxon>Cellvibrionales</taxon>
        <taxon>Cellvibrionaceae</taxon>
        <taxon>Saccharophagus</taxon>
    </lineage>
</organism>
<dbReference type="AlphaFoldDB" id="A0AAW7WZR3"/>
<evidence type="ECO:0000313" key="7">
    <source>
        <dbReference type="EMBL" id="MDO6420975.1"/>
    </source>
</evidence>
<dbReference type="PROSITE" id="PS50123">
    <property type="entry name" value="CHER"/>
    <property type="match status" value="1"/>
</dbReference>
<evidence type="ECO:0000259" key="6">
    <source>
        <dbReference type="PROSITE" id="PS50123"/>
    </source>
</evidence>
<evidence type="ECO:0000256" key="3">
    <source>
        <dbReference type="ARBA" id="ARBA00022603"/>
    </source>
</evidence>
<gene>
    <name evidence="7" type="ORF">Q4521_00670</name>
</gene>
<dbReference type="Gene3D" id="1.10.155.10">
    <property type="entry name" value="Chemotaxis receptor methyltransferase CheR, N-terminal domain"/>
    <property type="match status" value="1"/>
</dbReference>
<dbReference type="Gene3D" id="3.40.50.150">
    <property type="entry name" value="Vaccinia Virus protein VP39"/>
    <property type="match status" value="1"/>
</dbReference>
<dbReference type="Proteomes" id="UP001169760">
    <property type="component" value="Unassembled WGS sequence"/>
</dbReference>
<evidence type="ECO:0000256" key="1">
    <source>
        <dbReference type="ARBA" id="ARBA00001541"/>
    </source>
</evidence>
<dbReference type="InterPro" id="IPR022642">
    <property type="entry name" value="CheR_C"/>
</dbReference>
<dbReference type="InterPro" id="IPR050903">
    <property type="entry name" value="Bact_Chemotaxis_MeTrfase"/>
</dbReference>
<keyword evidence="3" id="KW-0489">Methyltransferase</keyword>
<feature type="domain" description="CheR-type methyltransferase" evidence="6">
    <location>
        <begin position="7"/>
        <end position="285"/>
    </location>
</feature>
<dbReference type="SMART" id="SM00138">
    <property type="entry name" value="MeTrc"/>
    <property type="match status" value="1"/>
</dbReference>
<proteinExistence type="predicted"/>
<dbReference type="EC" id="2.1.1.80" evidence="2"/>
<keyword evidence="4" id="KW-0808">Transferase</keyword>
<protein>
    <recommendedName>
        <fullName evidence="2">protein-glutamate O-methyltransferase</fullName>
        <ecNumber evidence="2">2.1.1.80</ecNumber>
    </recommendedName>
</protein>
<dbReference type="EMBL" id="JAUOPB010000001">
    <property type="protein sequence ID" value="MDO6420975.1"/>
    <property type="molecule type" value="Genomic_DNA"/>
</dbReference>
<dbReference type="SUPFAM" id="SSF53335">
    <property type="entry name" value="S-adenosyl-L-methionine-dependent methyltransferases"/>
    <property type="match status" value="1"/>
</dbReference>
<comment type="caution">
    <text evidence="7">The sequence shown here is derived from an EMBL/GenBank/DDBJ whole genome shotgun (WGS) entry which is preliminary data.</text>
</comment>
<dbReference type="InterPro" id="IPR022641">
    <property type="entry name" value="CheR_N"/>
</dbReference>
<dbReference type="Pfam" id="PF03705">
    <property type="entry name" value="CheR_N"/>
    <property type="match status" value="1"/>
</dbReference>
<comment type="catalytic activity">
    <reaction evidence="1">
        <text>L-glutamyl-[protein] + S-adenosyl-L-methionine = [protein]-L-glutamate 5-O-methyl ester + S-adenosyl-L-homocysteine</text>
        <dbReference type="Rhea" id="RHEA:24452"/>
        <dbReference type="Rhea" id="RHEA-COMP:10208"/>
        <dbReference type="Rhea" id="RHEA-COMP:10311"/>
        <dbReference type="ChEBI" id="CHEBI:29973"/>
        <dbReference type="ChEBI" id="CHEBI:57856"/>
        <dbReference type="ChEBI" id="CHEBI:59789"/>
        <dbReference type="ChEBI" id="CHEBI:82795"/>
        <dbReference type="EC" id="2.1.1.80"/>
    </reaction>
</comment>
<dbReference type="PRINTS" id="PR00996">
    <property type="entry name" value="CHERMTFRASE"/>
</dbReference>
<dbReference type="CDD" id="cd02440">
    <property type="entry name" value="AdoMet_MTases"/>
    <property type="match status" value="1"/>
</dbReference>